<reference evidence="2 3" key="1">
    <citation type="journal article" date="2019" name="Sci. Rep.">
        <title>Orb-weaving spider Araneus ventricosus genome elucidates the spidroin gene catalogue.</title>
        <authorList>
            <person name="Kono N."/>
            <person name="Nakamura H."/>
            <person name="Ohtoshi R."/>
            <person name="Moran D.A.P."/>
            <person name="Shinohara A."/>
            <person name="Yoshida Y."/>
            <person name="Fujiwara M."/>
            <person name="Mori M."/>
            <person name="Tomita M."/>
            <person name="Arakawa K."/>
        </authorList>
    </citation>
    <scope>NUCLEOTIDE SEQUENCE [LARGE SCALE GENOMIC DNA]</scope>
</reference>
<dbReference type="EMBL" id="BGPR01028811">
    <property type="protein sequence ID" value="GBO00223.1"/>
    <property type="molecule type" value="Genomic_DNA"/>
</dbReference>
<proteinExistence type="predicted"/>
<organism evidence="2 3">
    <name type="scientific">Araneus ventricosus</name>
    <name type="common">Orbweaver spider</name>
    <name type="synonym">Epeira ventricosa</name>
    <dbReference type="NCBI Taxonomy" id="182803"/>
    <lineage>
        <taxon>Eukaryota</taxon>
        <taxon>Metazoa</taxon>
        <taxon>Ecdysozoa</taxon>
        <taxon>Arthropoda</taxon>
        <taxon>Chelicerata</taxon>
        <taxon>Arachnida</taxon>
        <taxon>Araneae</taxon>
        <taxon>Araneomorphae</taxon>
        <taxon>Entelegynae</taxon>
        <taxon>Araneoidea</taxon>
        <taxon>Araneidae</taxon>
        <taxon>Araneus</taxon>
    </lineage>
</organism>
<dbReference type="Proteomes" id="UP000499080">
    <property type="component" value="Unassembled WGS sequence"/>
</dbReference>
<comment type="caution">
    <text evidence="2">The sequence shown here is derived from an EMBL/GenBank/DDBJ whole genome shotgun (WGS) entry which is preliminary data.</text>
</comment>
<keyword evidence="3" id="KW-1185">Reference proteome</keyword>
<sequence>MSRFEATQGLFWDGPRNFEPRSDTRTSELAPPLKSLHHNSEKTFDPLRMILCATALIYDGSSEESGFEPGTLSCRHLTSTPSLPHKLK</sequence>
<dbReference type="AlphaFoldDB" id="A0A4Y2THV7"/>
<feature type="region of interest" description="Disordered" evidence="1">
    <location>
        <begin position="69"/>
        <end position="88"/>
    </location>
</feature>
<evidence type="ECO:0000313" key="2">
    <source>
        <dbReference type="EMBL" id="GBO00223.1"/>
    </source>
</evidence>
<feature type="region of interest" description="Disordered" evidence="1">
    <location>
        <begin position="1"/>
        <end position="38"/>
    </location>
</feature>
<evidence type="ECO:0000256" key="1">
    <source>
        <dbReference type="SAM" id="MobiDB-lite"/>
    </source>
</evidence>
<protein>
    <submittedName>
        <fullName evidence="2">Uncharacterized protein</fullName>
    </submittedName>
</protein>
<name>A0A4Y2THV7_ARAVE</name>
<evidence type="ECO:0000313" key="3">
    <source>
        <dbReference type="Proteomes" id="UP000499080"/>
    </source>
</evidence>
<gene>
    <name evidence="2" type="ORF">AVEN_186615_1</name>
</gene>
<accession>A0A4Y2THV7</accession>
<feature type="compositionally biased region" description="Basic and acidic residues" evidence="1">
    <location>
        <begin position="16"/>
        <end position="26"/>
    </location>
</feature>